<evidence type="ECO:0000256" key="4">
    <source>
        <dbReference type="ARBA" id="ARBA00010561"/>
    </source>
</evidence>
<evidence type="ECO:0000313" key="21">
    <source>
        <dbReference type="Proteomes" id="UP000008138"/>
    </source>
</evidence>
<dbReference type="PANTHER" id="PTHR34148">
    <property type="entry name" value="ADENOSYLCOBINAMIDE-GDP RIBAZOLETRANSFERASE"/>
    <property type="match status" value="1"/>
</dbReference>
<dbReference type="GO" id="GO:0008818">
    <property type="term" value="F:cobalamin 5'-phosphate synthase activity"/>
    <property type="evidence" value="ECO:0007669"/>
    <property type="project" value="UniProtKB-UniRule"/>
</dbReference>
<dbReference type="PANTHER" id="PTHR34148:SF1">
    <property type="entry name" value="ADENOSYLCOBINAMIDE-GDP RIBAZOLETRANSFERASE"/>
    <property type="match status" value="1"/>
</dbReference>
<evidence type="ECO:0000256" key="15">
    <source>
        <dbReference type="ARBA" id="ARBA00032605"/>
    </source>
</evidence>
<dbReference type="EC" id="2.7.8.26" evidence="5 19"/>
<reference evidence="20 21" key="1">
    <citation type="journal article" date="2011" name="J. Bacteriol.">
        <title>Complete genome sequence of the thermoacidophilic crenarchaeon Thermoproteus uzoniensis 768-20.</title>
        <authorList>
            <person name="Mardanov A.V."/>
            <person name="Gumerov V.M."/>
            <person name="Beletsky A.V."/>
            <person name="Prokofeva M.I."/>
            <person name="Bonch-Osmolovskaya E.A."/>
            <person name="Ravin N.V."/>
            <person name="Skryabin K.G."/>
        </authorList>
    </citation>
    <scope>NUCLEOTIDE SEQUENCE [LARGE SCALE GENOMIC DNA]</scope>
    <source>
        <strain evidence="20 21">768-20</strain>
    </source>
</reference>
<protein>
    <recommendedName>
        <fullName evidence="6 19">Adenosylcobinamide-GDP ribazoletransferase</fullName>
        <ecNumber evidence="5 19">2.7.8.26</ecNumber>
    </recommendedName>
    <alternativeName>
        <fullName evidence="16 19">Cobalamin synthase</fullName>
    </alternativeName>
    <alternativeName>
        <fullName evidence="15 19">Cobalamin-5'-phosphate synthase</fullName>
    </alternativeName>
</protein>
<dbReference type="InterPro" id="IPR003805">
    <property type="entry name" value="CobS"/>
</dbReference>
<evidence type="ECO:0000256" key="17">
    <source>
        <dbReference type="ARBA" id="ARBA00048623"/>
    </source>
</evidence>
<dbReference type="HOGENOM" id="CLU_057426_2_0_2"/>
<keyword evidence="9 19" id="KW-0808">Transferase</keyword>
<comment type="function">
    <text evidence="14 19">Joins adenosylcobinamide-GDP and alpha-ribazole to generate adenosylcobalamin (Ado-cobalamin). Also synthesizes adenosylcobalamin 5'-phosphate from adenosylcobinamide-GDP and alpha-ribazole 5'-phosphate.</text>
</comment>
<keyword evidence="21" id="KW-1185">Reference proteome</keyword>
<comment type="catalytic activity">
    <reaction evidence="18 19">
        <text>alpha-ribazole 5'-phosphate + adenosylcob(III)inamide-GDP = adenosylcob(III)alamin 5'-phosphate + GMP + H(+)</text>
        <dbReference type="Rhea" id="RHEA:23560"/>
        <dbReference type="ChEBI" id="CHEBI:15378"/>
        <dbReference type="ChEBI" id="CHEBI:57918"/>
        <dbReference type="ChEBI" id="CHEBI:58115"/>
        <dbReference type="ChEBI" id="CHEBI:60487"/>
        <dbReference type="ChEBI" id="CHEBI:60493"/>
        <dbReference type="EC" id="2.7.8.26"/>
    </reaction>
</comment>
<sequence>MIGFFTVLPVKAELDFSCAWALPYVVAPILGGLSALALIYLGPLPAYLLLLLLTGLNHLDGLADTADALMVRDRERARAALEDPRRGTAGIFAVVAAVALAVNYLRSPWQLIFGEIFSKSLVVVLAAFSKPFKEGLGSAFVNAVRRKWLFATPALALALMAYPSSSLALALSAAAYYIAYKHLGGANGDVLGYLLELSRVAFIAATSAFPLSISFPLW</sequence>
<evidence type="ECO:0000256" key="16">
    <source>
        <dbReference type="ARBA" id="ARBA00032853"/>
    </source>
</evidence>
<keyword evidence="13 19" id="KW-0472">Membrane</keyword>
<comment type="similarity">
    <text evidence="4 19">Belongs to the CobS family.</text>
</comment>
<evidence type="ECO:0000256" key="1">
    <source>
        <dbReference type="ARBA" id="ARBA00001946"/>
    </source>
</evidence>
<keyword evidence="10 19" id="KW-0812">Transmembrane</keyword>
<comment type="catalytic activity">
    <reaction evidence="17 19">
        <text>alpha-ribazole + adenosylcob(III)inamide-GDP = adenosylcob(III)alamin + GMP + H(+)</text>
        <dbReference type="Rhea" id="RHEA:16049"/>
        <dbReference type="ChEBI" id="CHEBI:10329"/>
        <dbReference type="ChEBI" id="CHEBI:15378"/>
        <dbReference type="ChEBI" id="CHEBI:18408"/>
        <dbReference type="ChEBI" id="CHEBI:58115"/>
        <dbReference type="ChEBI" id="CHEBI:60487"/>
        <dbReference type="EC" id="2.7.8.26"/>
    </reaction>
</comment>
<feature type="transmembrane region" description="Helical" evidence="19">
    <location>
        <begin position="111"/>
        <end position="128"/>
    </location>
</feature>
<feature type="transmembrane region" description="Helical" evidence="19">
    <location>
        <begin position="87"/>
        <end position="105"/>
    </location>
</feature>
<dbReference type="GO" id="GO:0009236">
    <property type="term" value="P:cobalamin biosynthetic process"/>
    <property type="evidence" value="ECO:0007669"/>
    <property type="project" value="UniProtKB-UniRule"/>
</dbReference>
<evidence type="ECO:0000256" key="14">
    <source>
        <dbReference type="ARBA" id="ARBA00025228"/>
    </source>
</evidence>
<reference key="2">
    <citation type="submission" date="2011-03" db="EMBL/GenBank/DDBJ databases">
        <title>Complete genome sequence of the thermoacidophilic crenarchaeon Thermoproteus uzoniensis 768-20.</title>
        <authorList>
            <person name="Mardanov A.V."/>
            <person name="Gumerov V.M."/>
            <person name="Beletsky A.V."/>
            <person name="Prokofeva M.I."/>
            <person name="Bonch-Osmolovskaya E.A."/>
            <person name="Ravin N.V."/>
            <person name="Skryabin K.G."/>
        </authorList>
    </citation>
    <scope>NUCLEOTIDE SEQUENCE</scope>
    <source>
        <strain>768-20</strain>
    </source>
</reference>
<evidence type="ECO:0000256" key="6">
    <source>
        <dbReference type="ARBA" id="ARBA00015850"/>
    </source>
</evidence>
<evidence type="ECO:0000256" key="18">
    <source>
        <dbReference type="ARBA" id="ARBA00049504"/>
    </source>
</evidence>
<dbReference type="KEGG" id="tuz:TUZN_1649"/>
<evidence type="ECO:0000256" key="13">
    <source>
        <dbReference type="ARBA" id="ARBA00023136"/>
    </source>
</evidence>
<evidence type="ECO:0000313" key="20">
    <source>
        <dbReference type="EMBL" id="AEA13115.1"/>
    </source>
</evidence>
<keyword evidence="8 19" id="KW-0169">Cobalamin biosynthesis</keyword>
<dbReference type="Pfam" id="PF02654">
    <property type="entry name" value="CobS"/>
    <property type="match status" value="1"/>
</dbReference>
<dbReference type="HAMAP" id="MF_00719">
    <property type="entry name" value="CobS"/>
    <property type="match status" value="1"/>
</dbReference>
<organism evidence="20 21">
    <name type="scientific">Thermoproteus uzoniensis (strain 768-20)</name>
    <dbReference type="NCBI Taxonomy" id="999630"/>
    <lineage>
        <taxon>Archaea</taxon>
        <taxon>Thermoproteota</taxon>
        <taxon>Thermoprotei</taxon>
        <taxon>Thermoproteales</taxon>
        <taxon>Thermoproteaceae</taxon>
        <taxon>Thermoproteus</taxon>
    </lineage>
</organism>
<evidence type="ECO:0000256" key="3">
    <source>
        <dbReference type="ARBA" id="ARBA00004663"/>
    </source>
</evidence>
<gene>
    <name evidence="19" type="primary">cobS</name>
    <name evidence="20" type="ordered locus">TUZN_1649</name>
</gene>
<evidence type="ECO:0000256" key="2">
    <source>
        <dbReference type="ARBA" id="ARBA00004651"/>
    </source>
</evidence>
<dbReference type="Proteomes" id="UP000008138">
    <property type="component" value="Chromosome"/>
</dbReference>
<comment type="pathway">
    <text evidence="3 19">Cofactor biosynthesis; adenosylcobalamin biosynthesis; adenosylcobalamin from cob(II)yrinate a,c-diamide: step 7/7.</text>
</comment>
<evidence type="ECO:0000256" key="11">
    <source>
        <dbReference type="ARBA" id="ARBA00022842"/>
    </source>
</evidence>
<evidence type="ECO:0000256" key="5">
    <source>
        <dbReference type="ARBA" id="ARBA00013200"/>
    </source>
</evidence>
<feature type="transmembrane region" description="Helical" evidence="19">
    <location>
        <begin position="21"/>
        <end position="41"/>
    </location>
</feature>
<keyword evidence="7 19" id="KW-1003">Cell membrane</keyword>
<evidence type="ECO:0000256" key="19">
    <source>
        <dbReference type="HAMAP-Rule" id="MF_00719"/>
    </source>
</evidence>
<dbReference type="EMBL" id="CP002590">
    <property type="protein sequence ID" value="AEA13115.1"/>
    <property type="molecule type" value="Genomic_DNA"/>
</dbReference>
<dbReference type="eggNOG" id="arCOG04338">
    <property type="taxonomic scope" value="Archaea"/>
</dbReference>
<evidence type="ECO:0000256" key="7">
    <source>
        <dbReference type="ARBA" id="ARBA00022475"/>
    </source>
</evidence>
<accession>F2L2Z6</accession>
<evidence type="ECO:0000256" key="8">
    <source>
        <dbReference type="ARBA" id="ARBA00022573"/>
    </source>
</evidence>
<keyword evidence="12 19" id="KW-1133">Transmembrane helix</keyword>
<comment type="subcellular location">
    <subcellularLocation>
        <location evidence="2 19">Cell membrane</location>
        <topology evidence="2 19">Multi-pass membrane protein</topology>
    </subcellularLocation>
</comment>
<proteinExistence type="inferred from homology"/>
<evidence type="ECO:0000256" key="12">
    <source>
        <dbReference type="ARBA" id="ARBA00022989"/>
    </source>
</evidence>
<name>F2L2Z6_THEU7</name>
<evidence type="ECO:0000256" key="9">
    <source>
        <dbReference type="ARBA" id="ARBA00022679"/>
    </source>
</evidence>
<comment type="cofactor">
    <cofactor evidence="1 19">
        <name>Mg(2+)</name>
        <dbReference type="ChEBI" id="CHEBI:18420"/>
    </cofactor>
</comment>
<keyword evidence="11 19" id="KW-0460">Magnesium</keyword>
<feature type="transmembrane region" description="Helical" evidence="19">
    <location>
        <begin position="148"/>
        <end position="179"/>
    </location>
</feature>
<dbReference type="GO" id="GO:0005886">
    <property type="term" value="C:plasma membrane"/>
    <property type="evidence" value="ECO:0007669"/>
    <property type="project" value="UniProtKB-SubCell"/>
</dbReference>
<evidence type="ECO:0000256" key="10">
    <source>
        <dbReference type="ARBA" id="ARBA00022692"/>
    </source>
</evidence>
<dbReference type="UniPathway" id="UPA00148">
    <property type="reaction ID" value="UER00238"/>
</dbReference>
<dbReference type="GO" id="GO:0051073">
    <property type="term" value="F:adenosylcobinamide-GDP ribazoletransferase activity"/>
    <property type="evidence" value="ECO:0007669"/>
    <property type="project" value="UniProtKB-UniRule"/>
</dbReference>
<dbReference type="STRING" id="999630.TUZN_1649"/>
<dbReference type="AlphaFoldDB" id="F2L2Z6"/>